<sequence>MAKPARHVFVCSQNRPAGHPRGSCGQKGCSEVVDELMQQWQQRQCFAQVLVTPSGCIGPCSMGPNILVYPEGVMYSNVTKADVSEIFDAHLLGGNPIERLKAPADIW</sequence>
<dbReference type="InterPro" id="IPR036249">
    <property type="entry name" value="Thioredoxin-like_sf"/>
</dbReference>
<dbReference type="SUPFAM" id="SSF52833">
    <property type="entry name" value="Thioredoxin-like"/>
    <property type="match status" value="1"/>
</dbReference>
<comment type="caution">
    <text evidence="1">The sequence shown here is derived from an EMBL/GenBank/DDBJ whole genome shotgun (WGS) entry which is preliminary data.</text>
</comment>
<protein>
    <submittedName>
        <fullName evidence="1">Ferredoxin, 2Fe-2s</fullName>
    </submittedName>
</protein>
<gene>
    <name evidence="1" type="ORF">GALL_37560</name>
</gene>
<dbReference type="EMBL" id="MLJW01000009">
    <property type="protein sequence ID" value="OIR15434.1"/>
    <property type="molecule type" value="Genomic_DNA"/>
</dbReference>
<organism evidence="1">
    <name type="scientific">mine drainage metagenome</name>
    <dbReference type="NCBI Taxonomy" id="410659"/>
    <lineage>
        <taxon>unclassified sequences</taxon>
        <taxon>metagenomes</taxon>
        <taxon>ecological metagenomes</taxon>
    </lineage>
</organism>
<reference evidence="1" key="1">
    <citation type="submission" date="2016-10" db="EMBL/GenBank/DDBJ databases">
        <title>Sequence of Gallionella enrichment culture.</title>
        <authorList>
            <person name="Poehlein A."/>
            <person name="Muehling M."/>
            <person name="Daniel R."/>
        </authorList>
    </citation>
    <scope>NUCLEOTIDE SEQUENCE</scope>
</reference>
<dbReference type="CDD" id="cd02980">
    <property type="entry name" value="TRX_Fd_family"/>
    <property type="match status" value="1"/>
</dbReference>
<name>A0A1J5T3I0_9ZZZZ</name>
<accession>A0A1J5T3I0</accession>
<dbReference type="Gene3D" id="3.40.30.10">
    <property type="entry name" value="Glutaredoxin"/>
    <property type="match status" value="1"/>
</dbReference>
<dbReference type="AlphaFoldDB" id="A0A1J5T3I0"/>
<proteinExistence type="predicted"/>
<evidence type="ECO:0000313" key="1">
    <source>
        <dbReference type="EMBL" id="OIR15434.1"/>
    </source>
</evidence>